<reference evidence="1" key="2">
    <citation type="submission" date="2011-02" db="EMBL/GenBank/DDBJ databases">
        <authorList>
            <person name="MacLean D."/>
        </authorList>
    </citation>
    <scope>NUCLEOTIDE SEQUENCE</scope>
</reference>
<gene>
    <name evidence="1" type="primary">AlNc14C52G4038</name>
    <name evidence="1" type="ORF">ALNC14_046620</name>
</gene>
<sequence>MWMIMLETSRIWTSSTNTFIQAVQLIASDPTPNIEENTSLLDVWDRLWLDEPDAWTQQSLLWRRSCLYLTILCPREVPTRLPLQKALQSVSKLLHRRSLDIYKNDKVQDGL</sequence>
<dbReference type="HOGENOM" id="CLU_2163115_0_0_1"/>
<proteinExistence type="predicted"/>
<organism evidence="1">
    <name type="scientific">Albugo laibachii Nc14</name>
    <dbReference type="NCBI Taxonomy" id="890382"/>
    <lineage>
        <taxon>Eukaryota</taxon>
        <taxon>Sar</taxon>
        <taxon>Stramenopiles</taxon>
        <taxon>Oomycota</taxon>
        <taxon>Peronosporomycetes</taxon>
        <taxon>Albuginales</taxon>
        <taxon>Albuginaceae</taxon>
        <taxon>Albugo</taxon>
    </lineage>
</organism>
<accession>F0WBJ2</accession>
<dbReference type="AlphaFoldDB" id="F0WBJ2"/>
<protein>
    <submittedName>
        <fullName evidence="1">AlNc14C52G4038 protein</fullName>
    </submittedName>
</protein>
<dbReference type="EMBL" id="FR824097">
    <property type="protein sequence ID" value="CCA18519.1"/>
    <property type="molecule type" value="Genomic_DNA"/>
</dbReference>
<evidence type="ECO:0000313" key="1">
    <source>
        <dbReference type="EMBL" id="CCA18519.1"/>
    </source>
</evidence>
<name>F0WBJ2_9STRA</name>
<reference evidence="1" key="1">
    <citation type="journal article" date="2011" name="PLoS Biol.">
        <title>Gene gain and loss during evolution of obligate parasitism in the white rust pathogen of Arabidopsis thaliana.</title>
        <authorList>
            <person name="Kemen E."/>
            <person name="Gardiner A."/>
            <person name="Schultz-Larsen T."/>
            <person name="Kemen A.C."/>
            <person name="Balmuth A.L."/>
            <person name="Robert-Seilaniantz A."/>
            <person name="Bailey K."/>
            <person name="Holub E."/>
            <person name="Studholme D.J."/>
            <person name="Maclean D."/>
            <person name="Jones J.D."/>
        </authorList>
    </citation>
    <scope>NUCLEOTIDE SEQUENCE</scope>
</reference>